<dbReference type="InterPro" id="IPR005141">
    <property type="entry name" value="eRF1_2"/>
</dbReference>
<dbReference type="SUPFAM" id="SSF55481">
    <property type="entry name" value="N-terminal domain of eukaryotic peptide chain release factor subunit 1, ERF1"/>
    <property type="match status" value="1"/>
</dbReference>
<evidence type="ECO:0000259" key="9">
    <source>
        <dbReference type="SMART" id="SM01194"/>
    </source>
</evidence>
<feature type="domain" description="eRF1/Pelota-like N-terminal" evidence="9">
    <location>
        <begin position="956"/>
        <end position="1092"/>
    </location>
</feature>
<evidence type="ECO:0000313" key="11">
    <source>
        <dbReference type="Proteomes" id="UP000734854"/>
    </source>
</evidence>
<dbReference type="SMART" id="SM01194">
    <property type="entry name" value="eRF1_1"/>
    <property type="match status" value="1"/>
</dbReference>
<evidence type="ECO:0000313" key="10">
    <source>
        <dbReference type="EMBL" id="KAG6502630.1"/>
    </source>
</evidence>
<evidence type="ECO:0000256" key="1">
    <source>
        <dbReference type="ARBA" id="ARBA00004496"/>
    </source>
</evidence>
<comment type="subcellular location">
    <subcellularLocation>
        <location evidence="1">Cytoplasm</location>
    </subcellularLocation>
</comment>
<dbReference type="Pfam" id="PF20431">
    <property type="entry name" value="E_motif"/>
    <property type="match status" value="1"/>
</dbReference>
<feature type="repeat" description="PPR" evidence="8">
    <location>
        <begin position="328"/>
        <end position="358"/>
    </location>
</feature>
<evidence type="ECO:0000256" key="3">
    <source>
        <dbReference type="ARBA" id="ARBA00022490"/>
    </source>
</evidence>
<dbReference type="InterPro" id="IPR046848">
    <property type="entry name" value="E_motif"/>
</dbReference>
<evidence type="ECO:0000256" key="5">
    <source>
        <dbReference type="ARBA" id="ARBA00022737"/>
    </source>
</evidence>
<evidence type="ECO:0000256" key="2">
    <source>
        <dbReference type="ARBA" id="ARBA00005326"/>
    </source>
</evidence>
<dbReference type="FunFam" id="1.25.40.10:FF:000073">
    <property type="entry name" value="Pentatricopeptide repeat-containing protein chloroplastic"/>
    <property type="match status" value="1"/>
</dbReference>
<dbReference type="InterPro" id="IPR005140">
    <property type="entry name" value="eRF1_Pelota-like_N"/>
</dbReference>
<reference evidence="10 11" key="1">
    <citation type="submission" date="2020-08" db="EMBL/GenBank/DDBJ databases">
        <title>Plant Genome Project.</title>
        <authorList>
            <person name="Zhang R.-G."/>
        </authorList>
    </citation>
    <scope>NUCLEOTIDE SEQUENCE [LARGE SCALE GENOMIC DNA]</scope>
    <source>
        <tissue evidence="10">Rhizome</tissue>
    </source>
</reference>
<organism evidence="10 11">
    <name type="scientific">Zingiber officinale</name>
    <name type="common">Ginger</name>
    <name type="synonym">Amomum zingiber</name>
    <dbReference type="NCBI Taxonomy" id="94328"/>
    <lineage>
        <taxon>Eukaryota</taxon>
        <taxon>Viridiplantae</taxon>
        <taxon>Streptophyta</taxon>
        <taxon>Embryophyta</taxon>
        <taxon>Tracheophyta</taxon>
        <taxon>Spermatophyta</taxon>
        <taxon>Magnoliopsida</taxon>
        <taxon>Liliopsida</taxon>
        <taxon>Zingiberales</taxon>
        <taxon>Zingiberaceae</taxon>
        <taxon>Zingiber</taxon>
    </lineage>
</organism>
<proteinExistence type="inferred from homology"/>
<dbReference type="SUPFAM" id="SSF53137">
    <property type="entry name" value="Translational machinery components"/>
    <property type="match status" value="1"/>
</dbReference>
<dbReference type="Gene3D" id="3.30.420.60">
    <property type="entry name" value="eRF1 domain 2"/>
    <property type="match status" value="1"/>
</dbReference>
<evidence type="ECO:0000256" key="8">
    <source>
        <dbReference type="PROSITE-ProRule" id="PRU00708"/>
    </source>
</evidence>
<dbReference type="InterPro" id="IPR005142">
    <property type="entry name" value="eRF1_3"/>
</dbReference>
<dbReference type="Proteomes" id="UP000734854">
    <property type="component" value="Unassembled WGS sequence"/>
</dbReference>
<dbReference type="GO" id="GO:0009451">
    <property type="term" value="P:RNA modification"/>
    <property type="evidence" value="ECO:0007669"/>
    <property type="project" value="InterPro"/>
</dbReference>
<dbReference type="Gene3D" id="1.25.40.10">
    <property type="entry name" value="Tetratricopeptide repeat domain"/>
    <property type="match status" value="7"/>
</dbReference>
<dbReference type="Pfam" id="PF01535">
    <property type="entry name" value="PPR"/>
    <property type="match status" value="7"/>
</dbReference>
<evidence type="ECO:0000256" key="4">
    <source>
        <dbReference type="ARBA" id="ARBA00022604"/>
    </source>
</evidence>
<dbReference type="Pfam" id="PF13041">
    <property type="entry name" value="PPR_2"/>
    <property type="match status" value="2"/>
</dbReference>
<comment type="function">
    <text evidence="7">Directs the termination of nascent peptide synthesis (translation) in response to the termination codons UAA, UAG and UGA. Modulates plant growth and development.</text>
</comment>
<dbReference type="Gene3D" id="3.30.1330.30">
    <property type="match status" value="1"/>
</dbReference>
<feature type="repeat" description="PPR" evidence="8">
    <location>
        <begin position="734"/>
        <end position="768"/>
    </location>
</feature>
<dbReference type="InterPro" id="IPR002885">
    <property type="entry name" value="PPR_rpt"/>
</dbReference>
<dbReference type="PANTHER" id="PTHR24015">
    <property type="entry name" value="OS07G0578800 PROTEIN-RELATED"/>
    <property type="match status" value="1"/>
</dbReference>
<dbReference type="InterPro" id="IPR024049">
    <property type="entry name" value="eRF1_1_sf"/>
</dbReference>
<dbReference type="Pfam" id="PF03465">
    <property type="entry name" value="eRF1_3"/>
    <property type="match status" value="1"/>
</dbReference>
<dbReference type="GO" id="GO:0003747">
    <property type="term" value="F:translation release factor activity"/>
    <property type="evidence" value="ECO:0007669"/>
    <property type="project" value="InterPro"/>
</dbReference>
<dbReference type="InterPro" id="IPR046960">
    <property type="entry name" value="PPR_At4g14850-like_plant"/>
</dbReference>
<dbReference type="Pfam" id="PF03463">
    <property type="entry name" value="eRF1_1"/>
    <property type="match status" value="1"/>
</dbReference>
<evidence type="ECO:0000256" key="7">
    <source>
        <dbReference type="ARBA" id="ARBA00045523"/>
    </source>
</evidence>
<dbReference type="SUPFAM" id="SSF55315">
    <property type="entry name" value="L30e-like"/>
    <property type="match status" value="1"/>
</dbReference>
<dbReference type="GO" id="GO:0003723">
    <property type="term" value="F:RNA binding"/>
    <property type="evidence" value="ECO:0007669"/>
    <property type="project" value="InterPro"/>
</dbReference>
<dbReference type="FunFam" id="1.25.40.10:FF:000975">
    <property type="entry name" value="Pentatricopeptide repeat-containing protein"/>
    <property type="match status" value="1"/>
</dbReference>
<feature type="repeat" description="PPR" evidence="8">
    <location>
        <begin position="534"/>
        <end position="564"/>
    </location>
</feature>
<dbReference type="InterPro" id="IPR029064">
    <property type="entry name" value="Ribosomal_eL30-like_sf"/>
</dbReference>
<protein>
    <recommendedName>
        <fullName evidence="9">eRF1/Pelota-like N-terminal domain-containing protein</fullName>
    </recommendedName>
</protein>
<gene>
    <name evidence="10" type="ORF">ZIOFF_034916</name>
</gene>
<dbReference type="InterPro" id="IPR011990">
    <property type="entry name" value="TPR-like_helical_dom_sf"/>
</dbReference>
<name>A0A8J5L6S2_ZINOF</name>
<keyword evidence="3" id="KW-0963">Cytoplasm</keyword>
<dbReference type="FunFam" id="3.30.420.60:FF:000001">
    <property type="entry name" value="Eukaryotic peptide chain release factor subunit 1"/>
    <property type="match status" value="1"/>
</dbReference>
<comment type="caution">
    <text evidence="10">The sequence shown here is derived from an EMBL/GenBank/DDBJ whole genome shotgun (WGS) entry which is preliminary data.</text>
</comment>
<sequence>MVMRALGRFAHGRNLPSTIPTSPLLLQSSRILKPSPISNVSNAILFHSHHLFDAMTEPTILSFRTLSLLKNNSFEPDHVNTVHCLSLKTNTLSDLSARTSLLTAYAGAQDLDSAVALFYETVTRDVILWNAIISAFVLNCHFRSSILLFQEMVEKFGEFDSTTLLIVLSAFSRTRNLKYATTLHGTIIKKSFCVDVNLCNALIDMYAKCDDISSSELVFKEMEVKDVASWNCMINGCTHNELPERSLYYFRKMRFLNVEEDSVSLLSVIAACSLLEELSIVGESVHGLAIKMGYQTVVTISNCLISLYFAHGHIEAAAMVFKGIINKNVVSWNSMVSGLLDNGQLNEAFIHFLEMQSKFMIQPDDTSLVAIIPSCGNSNLLYEGKSIHAFALRRGIEPLSSSVENSLLGMYMECGDVKSANNLFKWMPSKDIISWNTMISQLCQNSSLKEEAQILFRELLRSELRCNTISLMAIIPSCNCPEDLYFGKALHTCLIRYGFSHSVSAVNALMLMYINSGYLHASAILLDGILGISDVVSWNTLIVGYVQNGSYKDALRYFAFMHSFLPVKPDSITFVSALSACGHLALLFYGQSLHGLALKSLVDSDVSVKNALLTMYFRCNDSKSAEALFKVEGDRNVCTWNCMISGFVQNIEGGKSLKLFRSMEGVPNEFTIVSILCACTQLGDLRHGKEAHGYVFRFFLEENTFILSALVDMYSKCGRLDIASLVFESSKERSVASWNSMISAYGMHGEGRKSIELFTSMCKSAVKTTKSTFVALLSACRHCGLVNEGLKYFNDMSQKHGIEPNVEHCVHVIDMLGRTGRLTDAQELIEKLPFKEEPGVWGALLSACRDHGNLSIGKTAAQKLFCSEPENTGYYVTLSNLFANREMWNEAVKTRGLILERGLLKPPGCSVVEILLQHQGVHLIHSQFAKLSKLKISGVSKKASGHLQFCKRILAMEETDKNVQVWKVKKLIKALESARGNGTSMISLIMPPRDQVSRVTKMLGDEYGTASNIKSRVNRQSVLAAITSAQQRLKLYNKVPSNGLVLYTGTIVTEDGKEKKVTIDFEPFKPINASLYLCDNKFHTEALSELLQSDEKFGFIVMDGNGTLFGTLSGNTREVLHKFTVDLPKKHGRGGQSALRFARLRMEKRHNYVRKTAELSTQFFINPATSQLNVAGLILAGSADFKTELSQSDMFDQRLQAKILNVADVSYGGENGFNQAIELSAEILSNVKFIQEKKLIGKYFEEISQNTEKYCFGADDTLKALEMGAVETLIVWENLEINRYVLKHSSSGEIMVKHLRKDEETDQNNFLDSNTSAELEVQEKISLLEWFANEYKRFGCTLEFVTDRSQEGSQFCRGFGGIGGILRYQLDLSVFDEISDGEYEEDFE</sequence>
<feature type="repeat" description="PPR" evidence="8">
    <location>
        <begin position="431"/>
        <end position="466"/>
    </location>
</feature>
<accession>A0A8J5L6S2</accession>
<keyword evidence="4" id="KW-0341">Growth regulation</keyword>
<dbReference type="PANTHER" id="PTHR24015:SF1991">
    <property type="entry name" value="OS01G0938000 PROTEIN"/>
    <property type="match status" value="1"/>
</dbReference>
<dbReference type="FunFam" id="3.30.960.10:FF:000001">
    <property type="entry name" value="Eukaryotic peptide chain release factor subunit 1"/>
    <property type="match status" value="1"/>
</dbReference>
<dbReference type="NCBIfam" id="TIGR00756">
    <property type="entry name" value="PPR"/>
    <property type="match status" value="4"/>
</dbReference>
<evidence type="ECO:0000256" key="6">
    <source>
        <dbReference type="ARBA" id="ARBA00022917"/>
    </source>
</evidence>
<dbReference type="Pfam" id="PF03464">
    <property type="entry name" value="eRF1_2"/>
    <property type="match status" value="1"/>
</dbReference>
<dbReference type="Gene3D" id="3.30.960.10">
    <property type="entry name" value="eRF1 domain 1"/>
    <property type="match status" value="1"/>
</dbReference>
<dbReference type="GO" id="GO:0005737">
    <property type="term" value="C:cytoplasm"/>
    <property type="evidence" value="ECO:0007669"/>
    <property type="project" value="UniProtKB-SubCell"/>
</dbReference>
<feature type="repeat" description="PPR" evidence="8">
    <location>
        <begin position="226"/>
        <end position="260"/>
    </location>
</feature>
<dbReference type="InterPro" id="IPR042226">
    <property type="entry name" value="eFR1_2_sf"/>
</dbReference>
<dbReference type="FunFam" id="3.30.1330.30:FF:000006">
    <property type="entry name" value="Peptide chain release factor subunit 1"/>
    <property type="match status" value="1"/>
</dbReference>
<keyword evidence="11" id="KW-1185">Reference proteome</keyword>
<dbReference type="PROSITE" id="PS51375">
    <property type="entry name" value="PPR"/>
    <property type="match status" value="6"/>
</dbReference>
<comment type="similarity">
    <text evidence="2">Belongs to the eukaryotic release factor 1 family.</text>
</comment>
<dbReference type="InterPro" id="IPR004403">
    <property type="entry name" value="Peptide_chain-rel_eRF1/aRF1"/>
</dbReference>
<dbReference type="NCBIfam" id="TIGR03676">
    <property type="entry name" value="aRF1_eRF1"/>
    <property type="match status" value="1"/>
</dbReference>
<feature type="repeat" description="PPR" evidence="8">
    <location>
        <begin position="769"/>
        <end position="804"/>
    </location>
</feature>
<keyword evidence="6" id="KW-0648">Protein biosynthesis</keyword>
<keyword evidence="5" id="KW-0677">Repeat</keyword>
<dbReference type="EMBL" id="JACMSC010000010">
    <property type="protein sequence ID" value="KAG6502630.1"/>
    <property type="molecule type" value="Genomic_DNA"/>
</dbReference>